<evidence type="ECO:0000313" key="1">
    <source>
        <dbReference type="EMBL" id="GAA2417853.1"/>
    </source>
</evidence>
<accession>A0ABP5W268</accession>
<evidence type="ECO:0000313" key="2">
    <source>
        <dbReference type="Proteomes" id="UP001500058"/>
    </source>
</evidence>
<keyword evidence="2" id="KW-1185">Reference proteome</keyword>
<dbReference type="EMBL" id="BAAATJ010000041">
    <property type="protein sequence ID" value="GAA2417853.1"/>
    <property type="molecule type" value="Genomic_DNA"/>
</dbReference>
<gene>
    <name evidence="1" type="ORF">GCM10010420_55280</name>
</gene>
<comment type="caution">
    <text evidence="1">The sequence shown here is derived from an EMBL/GenBank/DDBJ whole genome shotgun (WGS) entry which is preliminary data.</text>
</comment>
<reference evidence="2" key="1">
    <citation type="journal article" date="2019" name="Int. J. Syst. Evol. Microbiol.">
        <title>The Global Catalogue of Microorganisms (GCM) 10K type strain sequencing project: providing services to taxonomists for standard genome sequencing and annotation.</title>
        <authorList>
            <consortium name="The Broad Institute Genomics Platform"/>
            <consortium name="The Broad Institute Genome Sequencing Center for Infectious Disease"/>
            <person name="Wu L."/>
            <person name="Ma J."/>
        </authorList>
    </citation>
    <scope>NUCLEOTIDE SEQUENCE [LARGE SCALE GENOMIC DNA]</scope>
    <source>
        <strain evidence="2">JCM 6921</strain>
    </source>
</reference>
<organism evidence="1 2">
    <name type="scientific">Streptomyces glaucosporus</name>
    <dbReference type="NCBI Taxonomy" id="284044"/>
    <lineage>
        <taxon>Bacteria</taxon>
        <taxon>Bacillati</taxon>
        <taxon>Actinomycetota</taxon>
        <taxon>Actinomycetes</taxon>
        <taxon>Kitasatosporales</taxon>
        <taxon>Streptomycetaceae</taxon>
        <taxon>Streptomyces</taxon>
    </lineage>
</organism>
<dbReference type="Proteomes" id="UP001500058">
    <property type="component" value="Unassembled WGS sequence"/>
</dbReference>
<protein>
    <submittedName>
        <fullName evidence="1">Uncharacterized protein</fullName>
    </submittedName>
</protein>
<proteinExistence type="predicted"/>
<name>A0ABP5W268_9ACTN</name>
<sequence length="49" mass="5419">MRTVFRPLATDPAHMLPPGLGRVVGSRRTAVGTRRTVRLRRLDLVPPGD</sequence>